<feature type="transmembrane region" description="Helical" evidence="5">
    <location>
        <begin position="118"/>
        <end position="140"/>
    </location>
</feature>
<feature type="transmembrane region" description="Helical" evidence="5">
    <location>
        <begin position="77"/>
        <end position="98"/>
    </location>
</feature>
<feature type="transmembrane region" description="Helical" evidence="5">
    <location>
        <begin position="268"/>
        <end position="289"/>
    </location>
</feature>
<dbReference type="GO" id="GO:0005886">
    <property type="term" value="C:plasma membrane"/>
    <property type="evidence" value="ECO:0007669"/>
    <property type="project" value="TreeGrafter"/>
</dbReference>
<feature type="transmembrane region" description="Helical" evidence="5">
    <location>
        <begin position="36"/>
        <end position="57"/>
    </location>
</feature>
<evidence type="ECO:0000256" key="4">
    <source>
        <dbReference type="ARBA" id="ARBA00023136"/>
    </source>
</evidence>
<dbReference type="EMBL" id="KV419403">
    <property type="protein sequence ID" value="KZS94831.1"/>
    <property type="molecule type" value="Genomic_DNA"/>
</dbReference>
<gene>
    <name evidence="6" type="ORF">SISNIDRAFT_409269</name>
</gene>
<proteinExistence type="predicted"/>
<keyword evidence="7" id="KW-1185">Reference proteome</keyword>
<evidence type="ECO:0000256" key="1">
    <source>
        <dbReference type="ARBA" id="ARBA00004141"/>
    </source>
</evidence>
<dbReference type="Proteomes" id="UP000076722">
    <property type="component" value="Unassembled WGS sequence"/>
</dbReference>
<evidence type="ECO:0000256" key="5">
    <source>
        <dbReference type="SAM" id="Phobius"/>
    </source>
</evidence>
<evidence type="ECO:0000256" key="3">
    <source>
        <dbReference type="ARBA" id="ARBA00022989"/>
    </source>
</evidence>
<sequence>MTSAQRAIYHRTDASEDCSTDLTPGQRVGMTIVSEAAMLSLFSVLLVLGYIGLSALLHRRRHQKKLSLFNNALDVYVFSLICFDLIQAIGGVLSIRWVNDGIVRCSDYCTTQGILRSIGDTGASMATIAIAFNTFVVIVFRRQLARLRLSILVAAVIWGFCVFFPVIGFLVNQNGPNPFFTPTPYWCWIGSNYSNARIGGLYIWLWIAALESFALYVPLFFILLSGTAAGQRSRRIRFPFSYSVLVVPLSVCRFISFHHPNAISSQAIFIANSLFSLTGFVDVLLLINLRRDLRVIG</sequence>
<dbReference type="SUPFAM" id="SSF81321">
    <property type="entry name" value="Family A G protein-coupled receptor-like"/>
    <property type="match status" value="1"/>
</dbReference>
<comment type="subcellular location">
    <subcellularLocation>
        <location evidence="1">Membrane</location>
        <topology evidence="1">Multi-pass membrane protein</topology>
    </subcellularLocation>
</comment>
<reference evidence="6 7" key="1">
    <citation type="journal article" date="2016" name="Mol. Biol. Evol.">
        <title>Comparative Genomics of Early-Diverging Mushroom-Forming Fungi Provides Insights into the Origins of Lignocellulose Decay Capabilities.</title>
        <authorList>
            <person name="Nagy L.G."/>
            <person name="Riley R."/>
            <person name="Tritt A."/>
            <person name="Adam C."/>
            <person name="Daum C."/>
            <person name="Floudas D."/>
            <person name="Sun H."/>
            <person name="Yadav J.S."/>
            <person name="Pangilinan J."/>
            <person name="Larsson K.H."/>
            <person name="Matsuura K."/>
            <person name="Barry K."/>
            <person name="Labutti K."/>
            <person name="Kuo R."/>
            <person name="Ohm R.A."/>
            <person name="Bhattacharya S.S."/>
            <person name="Shirouzu T."/>
            <person name="Yoshinaga Y."/>
            <person name="Martin F.M."/>
            <person name="Grigoriev I.V."/>
            <person name="Hibbett D.S."/>
        </authorList>
    </citation>
    <scope>NUCLEOTIDE SEQUENCE [LARGE SCALE GENOMIC DNA]</scope>
    <source>
        <strain evidence="6 7">HHB9708</strain>
    </source>
</reference>
<evidence type="ECO:0000256" key="2">
    <source>
        <dbReference type="ARBA" id="ARBA00022692"/>
    </source>
</evidence>
<dbReference type="Gene3D" id="1.20.1070.10">
    <property type="entry name" value="Rhodopsin 7-helix transmembrane proteins"/>
    <property type="match status" value="1"/>
</dbReference>
<organism evidence="6 7">
    <name type="scientific">Sistotremastrum niveocremeum HHB9708</name>
    <dbReference type="NCBI Taxonomy" id="1314777"/>
    <lineage>
        <taxon>Eukaryota</taxon>
        <taxon>Fungi</taxon>
        <taxon>Dikarya</taxon>
        <taxon>Basidiomycota</taxon>
        <taxon>Agaricomycotina</taxon>
        <taxon>Agaricomycetes</taxon>
        <taxon>Sistotremastrales</taxon>
        <taxon>Sistotremastraceae</taxon>
        <taxon>Sertulicium</taxon>
        <taxon>Sertulicium niveocremeum</taxon>
    </lineage>
</organism>
<name>A0A164W8J5_9AGAM</name>
<dbReference type="PANTHER" id="PTHR23112:SF37">
    <property type="entry name" value="G PROTEIN-COUPLED RECEPTOR GPR1"/>
    <property type="match status" value="1"/>
</dbReference>
<keyword evidence="4 5" id="KW-0472">Membrane</keyword>
<evidence type="ECO:0000313" key="7">
    <source>
        <dbReference type="Proteomes" id="UP000076722"/>
    </source>
</evidence>
<dbReference type="OrthoDB" id="100006at2759"/>
<dbReference type="PANTHER" id="PTHR23112">
    <property type="entry name" value="G PROTEIN-COUPLED RECEPTOR 157-RELATED"/>
    <property type="match status" value="1"/>
</dbReference>
<evidence type="ECO:0000313" key="6">
    <source>
        <dbReference type="EMBL" id="KZS94831.1"/>
    </source>
</evidence>
<protein>
    <submittedName>
        <fullName evidence="6">Uncharacterized protein</fullName>
    </submittedName>
</protein>
<dbReference type="GO" id="GO:0007189">
    <property type="term" value="P:adenylate cyclase-activating G protein-coupled receptor signaling pathway"/>
    <property type="evidence" value="ECO:0007669"/>
    <property type="project" value="TreeGrafter"/>
</dbReference>
<feature type="transmembrane region" description="Helical" evidence="5">
    <location>
        <begin position="201"/>
        <end position="224"/>
    </location>
</feature>
<accession>A0A164W8J5</accession>
<keyword evidence="2 5" id="KW-0812">Transmembrane</keyword>
<dbReference type="STRING" id="1314777.A0A164W8J5"/>
<keyword evidence="3 5" id="KW-1133">Transmembrane helix</keyword>
<dbReference type="GO" id="GO:0004930">
    <property type="term" value="F:G protein-coupled receptor activity"/>
    <property type="evidence" value="ECO:0007669"/>
    <property type="project" value="TreeGrafter"/>
</dbReference>
<feature type="transmembrane region" description="Helical" evidence="5">
    <location>
        <begin position="236"/>
        <end position="256"/>
    </location>
</feature>
<feature type="transmembrane region" description="Helical" evidence="5">
    <location>
        <begin position="152"/>
        <end position="171"/>
    </location>
</feature>
<dbReference type="AlphaFoldDB" id="A0A164W8J5"/>